<comment type="caution">
    <text evidence="2">The sequence shown here is derived from an EMBL/GenBank/DDBJ whole genome shotgun (WGS) entry which is preliminary data.</text>
</comment>
<organism evidence="2 3">
    <name type="scientific">Rhodococcus rhodnii LMG 5362</name>
    <dbReference type="NCBI Taxonomy" id="1273125"/>
    <lineage>
        <taxon>Bacteria</taxon>
        <taxon>Bacillati</taxon>
        <taxon>Actinomycetota</taxon>
        <taxon>Actinomycetes</taxon>
        <taxon>Mycobacteriales</taxon>
        <taxon>Nocardiaceae</taxon>
        <taxon>Rhodococcus</taxon>
    </lineage>
</organism>
<name>R7WR57_9NOCA</name>
<reference evidence="2 3" key="1">
    <citation type="journal article" date="2013" name="Genome Announc.">
        <title>Draft Genome Sequence of Rhodococcus rhodnii Strain LMG5362, a Symbiont of Rhodnius prolixus (Hemiptera, Reduviidae, Triatominae), the Principle Vector of Trypanosoma cruzi.</title>
        <authorList>
            <person name="Pachebat J.A."/>
            <person name="van Keulen G."/>
            <person name="Whitten M.M."/>
            <person name="Girdwood S."/>
            <person name="Del Sol R."/>
            <person name="Dyson P.J."/>
            <person name="Facey P.D."/>
        </authorList>
    </citation>
    <scope>NUCLEOTIDE SEQUENCE [LARGE SCALE GENOMIC DNA]</scope>
    <source>
        <strain evidence="2 3">LMG 5362</strain>
    </source>
</reference>
<evidence type="ECO:0000256" key="1">
    <source>
        <dbReference type="SAM" id="MobiDB-lite"/>
    </source>
</evidence>
<dbReference type="AlphaFoldDB" id="R7WR57"/>
<sequence>MSAANETAAADVSDPSAPTTMPVTGRSEPPLFELLRRSSEFVMTPL</sequence>
<dbReference type="Proteomes" id="UP000013525">
    <property type="component" value="Unassembled WGS sequence"/>
</dbReference>
<evidence type="ECO:0000313" key="2">
    <source>
        <dbReference type="EMBL" id="EOM77780.1"/>
    </source>
</evidence>
<keyword evidence="3" id="KW-1185">Reference proteome</keyword>
<accession>R7WR57</accession>
<evidence type="ECO:0000313" key="3">
    <source>
        <dbReference type="Proteomes" id="UP000013525"/>
    </source>
</evidence>
<dbReference type="EMBL" id="APMY01000026">
    <property type="protein sequence ID" value="EOM77780.1"/>
    <property type="molecule type" value="Genomic_DNA"/>
</dbReference>
<protein>
    <submittedName>
        <fullName evidence="2">Uncharacterized protein</fullName>
    </submittedName>
</protein>
<proteinExistence type="predicted"/>
<gene>
    <name evidence="2" type="ORF">Rrhod_0848</name>
</gene>
<feature type="region of interest" description="Disordered" evidence="1">
    <location>
        <begin position="1"/>
        <end position="31"/>
    </location>
</feature>